<comment type="caution">
    <text evidence="11">The sequence shown here is derived from an EMBL/GenBank/DDBJ whole genome shotgun (WGS) entry which is preliminary data.</text>
</comment>
<dbReference type="PROSITE" id="PS00086">
    <property type="entry name" value="CYTOCHROME_P450"/>
    <property type="match status" value="1"/>
</dbReference>
<evidence type="ECO:0000256" key="1">
    <source>
        <dbReference type="ARBA" id="ARBA00001971"/>
    </source>
</evidence>
<dbReference type="GO" id="GO:0020037">
    <property type="term" value="F:heme binding"/>
    <property type="evidence" value="ECO:0007669"/>
    <property type="project" value="InterPro"/>
</dbReference>
<evidence type="ECO:0008006" key="13">
    <source>
        <dbReference type="Google" id="ProtNLM"/>
    </source>
</evidence>
<evidence type="ECO:0000256" key="8">
    <source>
        <dbReference type="PIRSR" id="PIRSR602401-1"/>
    </source>
</evidence>
<dbReference type="Pfam" id="PF00067">
    <property type="entry name" value="p450"/>
    <property type="match status" value="1"/>
</dbReference>
<dbReference type="GO" id="GO:0005506">
    <property type="term" value="F:iron ion binding"/>
    <property type="evidence" value="ECO:0007669"/>
    <property type="project" value="InterPro"/>
</dbReference>
<dbReference type="GO" id="GO:0004497">
    <property type="term" value="F:monooxygenase activity"/>
    <property type="evidence" value="ECO:0007669"/>
    <property type="project" value="UniProtKB-KW"/>
</dbReference>
<dbReference type="PANTHER" id="PTHR24296">
    <property type="entry name" value="CYTOCHROME P450"/>
    <property type="match status" value="1"/>
</dbReference>
<dbReference type="EMBL" id="JAKUCV010005770">
    <property type="protein sequence ID" value="KAJ4829945.1"/>
    <property type="molecule type" value="Genomic_DNA"/>
</dbReference>
<protein>
    <recommendedName>
        <fullName evidence="13">Cytochrome P450</fullName>
    </recommendedName>
</protein>
<keyword evidence="7 9" id="KW-0503">Monooxygenase</keyword>
<keyword evidence="6 8" id="KW-0408">Iron</keyword>
<feature type="transmembrane region" description="Helical" evidence="10">
    <location>
        <begin position="12"/>
        <end position="30"/>
    </location>
</feature>
<keyword evidence="10" id="KW-1133">Transmembrane helix</keyword>
<feature type="binding site" description="axial binding residue" evidence="8">
    <location>
        <position position="466"/>
    </location>
    <ligand>
        <name>heme</name>
        <dbReference type="ChEBI" id="CHEBI:30413"/>
    </ligand>
    <ligandPart>
        <name>Fe</name>
        <dbReference type="ChEBI" id="CHEBI:18248"/>
    </ligandPart>
</feature>
<comment type="cofactor">
    <cofactor evidence="1 8">
        <name>heme</name>
        <dbReference type="ChEBI" id="CHEBI:30413"/>
    </cofactor>
</comment>
<dbReference type="Gene3D" id="1.10.630.10">
    <property type="entry name" value="Cytochrome P450"/>
    <property type="match status" value="1"/>
</dbReference>
<dbReference type="AlphaFoldDB" id="A0A9Q0FEC0"/>
<dbReference type="CDD" id="cd11064">
    <property type="entry name" value="CYP86A"/>
    <property type="match status" value="1"/>
</dbReference>
<dbReference type="InterPro" id="IPR017972">
    <property type="entry name" value="Cyt_P450_CS"/>
</dbReference>
<gene>
    <name evidence="11" type="ORF">Tsubulata_049016</name>
</gene>
<keyword evidence="5 9" id="KW-0560">Oxidoreductase</keyword>
<evidence type="ECO:0000313" key="11">
    <source>
        <dbReference type="EMBL" id="KAJ4829945.1"/>
    </source>
</evidence>
<keyword evidence="3 8" id="KW-0349">Heme</keyword>
<dbReference type="InterPro" id="IPR002401">
    <property type="entry name" value="Cyt_P450_E_grp-I"/>
</dbReference>
<keyword evidence="4 8" id="KW-0479">Metal-binding</keyword>
<dbReference type="GO" id="GO:0006629">
    <property type="term" value="P:lipid metabolic process"/>
    <property type="evidence" value="ECO:0007669"/>
    <property type="project" value="UniProtKB-ARBA"/>
</dbReference>
<dbReference type="Proteomes" id="UP001141552">
    <property type="component" value="Unassembled WGS sequence"/>
</dbReference>
<keyword evidence="12" id="KW-1185">Reference proteome</keyword>
<dbReference type="OrthoDB" id="442731at2759"/>
<evidence type="ECO:0000256" key="2">
    <source>
        <dbReference type="ARBA" id="ARBA00010617"/>
    </source>
</evidence>
<accession>A0A9Q0FEC0</accession>
<dbReference type="InterPro" id="IPR001128">
    <property type="entry name" value="Cyt_P450"/>
</dbReference>
<evidence type="ECO:0000256" key="9">
    <source>
        <dbReference type="RuleBase" id="RU000461"/>
    </source>
</evidence>
<evidence type="ECO:0000256" key="5">
    <source>
        <dbReference type="ARBA" id="ARBA00023002"/>
    </source>
</evidence>
<organism evidence="11 12">
    <name type="scientific">Turnera subulata</name>
    <dbReference type="NCBI Taxonomy" id="218843"/>
    <lineage>
        <taxon>Eukaryota</taxon>
        <taxon>Viridiplantae</taxon>
        <taxon>Streptophyta</taxon>
        <taxon>Embryophyta</taxon>
        <taxon>Tracheophyta</taxon>
        <taxon>Spermatophyta</taxon>
        <taxon>Magnoliopsida</taxon>
        <taxon>eudicotyledons</taxon>
        <taxon>Gunneridae</taxon>
        <taxon>Pentapetalae</taxon>
        <taxon>rosids</taxon>
        <taxon>fabids</taxon>
        <taxon>Malpighiales</taxon>
        <taxon>Passifloraceae</taxon>
        <taxon>Turnera</taxon>
    </lineage>
</organism>
<dbReference type="GO" id="GO:0016705">
    <property type="term" value="F:oxidoreductase activity, acting on paired donors, with incorporation or reduction of molecular oxygen"/>
    <property type="evidence" value="ECO:0007669"/>
    <property type="project" value="InterPro"/>
</dbReference>
<evidence type="ECO:0000256" key="7">
    <source>
        <dbReference type="ARBA" id="ARBA00023033"/>
    </source>
</evidence>
<keyword evidence="10" id="KW-0472">Membrane</keyword>
<reference evidence="11" key="2">
    <citation type="journal article" date="2023" name="Plants (Basel)">
        <title>Annotation of the Turnera subulata (Passifloraceae) Draft Genome Reveals the S-Locus Evolved after the Divergence of Turneroideae from Passifloroideae in a Stepwise Manner.</title>
        <authorList>
            <person name="Henning P.M."/>
            <person name="Roalson E.H."/>
            <person name="Mir W."/>
            <person name="McCubbin A.G."/>
            <person name="Shore J.S."/>
        </authorList>
    </citation>
    <scope>NUCLEOTIDE SEQUENCE</scope>
    <source>
        <strain evidence="11">F60SS</strain>
    </source>
</reference>
<dbReference type="InterPro" id="IPR036396">
    <property type="entry name" value="Cyt_P450_sf"/>
</dbReference>
<evidence type="ECO:0000313" key="12">
    <source>
        <dbReference type="Proteomes" id="UP001141552"/>
    </source>
</evidence>
<dbReference type="SUPFAM" id="SSF48264">
    <property type="entry name" value="Cytochrome P450"/>
    <property type="match status" value="1"/>
</dbReference>
<keyword evidence="10" id="KW-0812">Transmembrane</keyword>
<proteinExistence type="inferred from homology"/>
<sequence>MLAAGEWLYAYSSFWDLALALLGLFVFCCIRERVTNKKGVMLWPVLGVLPTILFHRNDLYNFATRTLIRAGGTFHYRGIWMGGARGIMTADPSNIKYVLKTNFKNFPKGKFFGERFQNLLGDGIFNSDGELWKEQRVVAKTEMHSSTFIGHSFRTIQYVVHQKLLKVMEKLAKSGDSFDLQDVLLRFTFDNICLSAFGVDPGSLAVDFPEVPFAKAFEAATELSLYRFLTPDIVWKPMKFFGIGYEKRLKEAVKFVHDFADKIVKDRRTKLRTEGNLDDQSDLLSRLISIECSEKGEGTQQLPDQYFRDFCVSFILAGRDTTSVALVWFFWLVHNNPDVESRILREIKDILGRHRDSRKEDDDIAFTEEELRSMVYLQAALSESLRLYPSVPTEVKEAVEDDVLPDGTIIKKGFRVFFSIISMARMESIWGKDCLEFKPERWLRNGMFVTENEFKYAVFNAGPRLCLGKKYAYMQMKMVAASVLLRYSVKVGEGQKVVPKLTTTLYVKNGLAVTLLPRLETNA</sequence>
<evidence type="ECO:0000256" key="3">
    <source>
        <dbReference type="ARBA" id="ARBA00022617"/>
    </source>
</evidence>
<evidence type="ECO:0000256" key="4">
    <source>
        <dbReference type="ARBA" id="ARBA00022723"/>
    </source>
</evidence>
<dbReference type="PRINTS" id="PR00385">
    <property type="entry name" value="P450"/>
</dbReference>
<dbReference type="PRINTS" id="PR00463">
    <property type="entry name" value="EP450I"/>
</dbReference>
<evidence type="ECO:0000256" key="6">
    <source>
        <dbReference type="ARBA" id="ARBA00023004"/>
    </source>
</evidence>
<evidence type="ECO:0000256" key="10">
    <source>
        <dbReference type="SAM" id="Phobius"/>
    </source>
</evidence>
<comment type="similarity">
    <text evidence="2 9">Belongs to the cytochrome P450 family.</text>
</comment>
<name>A0A9Q0FEC0_9ROSI</name>
<reference evidence="11" key="1">
    <citation type="submission" date="2022-02" db="EMBL/GenBank/DDBJ databases">
        <authorList>
            <person name="Henning P.M."/>
            <person name="McCubbin A.G."/>
            <person name="Shore J.S."/>
        </authorList>
    </citation>
    <scope>NUCLEOTIDE SEQUENCE</scope>
    <source>
        <strain evidence="11">F60SS</strain>
        <tissue evidence="11">Leaves</tissue>
    </source>
</reference>